<gene>
    <name evidence="5" type="primary">nagB</name>
    <name evidence="5" type="ORF">WMO66_07615</name>
</gene>
<comment type="caution">
    <text evidence="5">The sequence shown here is derived from an EMBL/GenBank/DDBJ whole genome shotgun (WGS) entry which is preliminary data.</text>
</comment>
<evidence type="ECO:0000256" key="1">
    <source>
        <dbReference type="ARBA" id="ARBA00022801"/>
    </source>
</evidence>
<dbReference type="Proteomes" id="UP001491552">
    <property type="component" value="Unassembled WGS sequence"/>
</dbReference>
<sequence length="249" mass="27467">MKIIAVPNYEALSCCAADIVEAQIRQKPDTCLGTVTGSSPEGMYRELVRRHREEGLELSRIRTVNTDEYAGLSGTHPQSYRYYLEEHFFRSCGIPSEHTAVPQGDAADPLKECRRYEALCRSHPADLQILGVGHTGHIGFNEPADDFPELTHLVDLAPQTLAANARYFDDPDTMPRQAITVGLGVLMRAKRILLLISGSGKAEITERLLCGRIVPQVPATILRLHPDVTAVIDEDALQLVRAHAPNLIP</sequence>
<dbReference type="GO" id="GO:0004342">
    <property type="term" value="F:glucosamine-6-phosphate deaminase activity"/>
    <property type="evidence" value="ECO:0007669"/>
    <property type="project" value="UniProtKB-EC"/>
</dbReference>
<dbReference type="InterPro" id="IPR037171">
    <property type="entry name" value="NagB/RpiA_transferase-like"/>
</dbReference>
<dbReference type="Gene3D" id="3.40.50.1360">
    <property type="match status" value="1"/>
</dbReference>
<accession>A0ABV1G6U0</accession>
<dbReference type="Pfam" id="PF01182">
    <property type="entry name" value="Glucosamine_iso"/>
    <property type="match status" value="1"/>
</dbReference>
<dbReference type="EC" id="3.5.99.6" evidence="3"/>
<dbReference type="InterPro" id="IPR004547">
    <property type="entry name" value="Glucosamine6P_isomerase"/>
</dbReference>
<keyword evidence="1 5" id="KW-0378">Hydrolase</keyword>
<keyword evidence="6" id="KW-1185">Reference proteome</keyword>
<organism evidence="5 6">
    <name type="scientific">Faecousia intestinalis</name>
    <dbReference type="NCBI Taxonomy" id="3133167"/>
    <lineage>
        <taxon>Bacteria</taxon>
        <taxon>Bacillati</taxon>
        <taxon>Bacillota</taxon>
        <taxon>Clostridia</taxon>
        <taxon>Eubacteriales</taxon>
        <taxon>Oscillospiraceae</taxon>
        <taxon>Faecousia</taxon>
    </lineage>
</organism>
<dbReference type="NCBIfam" id="TIGR00502">
    <property type="entry name" value="nagB"/>
    <property type="match status" value="1"/>
</dbReference>
<proteinExistence type="predicted"/>
<dbReference type="RefSeq" id="WP_349135817.1">
    <property type="nucleotide sequence ID" value="NZ_JBBMFF010000214.1"/>
</dbReference>
<dbReference type="InterPro" id="IPR006148">
    <property type="entry name" value="Glc/Gal-6P_isomerase"/>
</dbReference>
<reference evidence="5 6" key="1">
    <citation type="submission" date="2024-03" db="EMBL/GenBank/DDBJ databases">
        <title>Human intestinal bacterial collection.</title>
        <authorList>
            <person name="Pauvert C."/>
            <person name="Hitch T.C.A."/>
            <person name="Clavel T."/>
        </authorList>
    </citation>
    <scope>NUCLEOTIDE SEQUENCE [LARGE SCALE GENOMIC DNA]</scope>
    <source>
        <strain evidence="5 6">CLA-AA-H192</strain>
    </source>
</reference>
<dbReference type="SUPFAM" id="SSF100950">
    <property type="entry name" value="NagB/RpiA/CoA transferase-like"/>
    <property type="match status" value="1"/>
</dbReference>
<evidence type="ECO:0000256" key="2">
    <source>
        <dbReference type="ARBA" id="ARBA00023277"/>
    </source>
</evidence>
<evidence type="ECO:0000313" key="5">
    <source>
        <dbReference type="EMBL" id="MEQ2511110.1"/>
    </source>
</evidence>
<feature type="domain" description="Glucosamine/galactosamine-6-phosphate isomerase" evidence="4">
    <location>
        <begin position="19"/>
        <end position="223"/>
    </location>
</feature>
<evidence type="ECO:0000256" key="3">
    <source>
        <dbReference type="NCBIfam" id="TIGR00502"/>
    </source>
</evidence>
<evidence type="ECO:0000313" key="6">
    <source>
        <dbReference type="Proteomes" id="UP001491552"/>
    </source>
</evidence>
<dbReference type="EMBL" id="JBBMFF010000214">
    <property type="protein sequence ID" value="MEQ2511110.1"/>
    <property type="molecule type" value="Genomic_DNA"/>
</dbReference>
<dbReference type="PANTHER" id="PTHR11280">
    <property type="entry name" value="GLUCOSAMINE-6-PHOSPHATE ISOMERASE"/>
    <property type="match status" value="1"/>
</dbReference>
<dbReference type="CDD" id="cd01399">
    <property type="entry name" value="GlcN6P_deaminase"/>
    <property type="match status" value="1"/>
</dbReference>
<evidence type="ECO:0000259" key="4">
    <source>
        <dbReference type="Pfam" id="PF01182"/>
    </source>
</evidence>
<name>A0ABV1G6U0_9FIRM</name>
<protein>
    <recommendedName>
        <fullName evidence="3">Glucosamine-6-phosphate deaminase</fullName>
        <ecNumber evidence="3">3.5.99.6</ecNumber>
    </recommendedName>
</protein>
<dbReference type="PANTHER" id="PTHR11280:SF5">
    <property type="entry name" value="GLUCOSAMINE-6-PHOSPHATE ISOMERASE"/>
    <property type="match status" value="1"/>
</dbReference>
<keyword evidence="2" id="KW-0119">Carbohydrate metabolism</keyword>